<dbReference type="AlphaFoldDB" id="W1XRN0"/>
<evidence type="ECO:0000313" key="1">
    <source>
        <dbReference type="EMBL" id="ETJ32872.1"/>
    </source>
</evidence>
<proteinExistence type="predicted"/>
<protein>
    <submittedName>
        <fullName evidence="1">Uncharacterized protein</fullName>
    </submittedName>
</protein>
<reference evidence="1" key="1">
    <citation type="submission" date="2013-12" db="EMBL/GenBank/DDBJ databases">
        <title>A Varibaculum cambriense genome reconstructed from a premature infant gut community with otherwise low bacterial novelty that shifts toward anaerobic metabolism during the third week of life.</title>
        <authorList>
            <person name="Brown C.T."/>
            <person name="Sharon I."/>
            <person name="Thomas B.C."/>
            <person name="Castelle C.J."/>
            <person name="Morowitz M.J."/>
            <person name="Banfield J.F."/>
        </authorList>
    </citation>
    <scope>NUCLEOTIDE SEQUENCE</scope>
</reference>
<accession>W1XRN0</accession>
<sequence>NQINTGAPNVAVTTPIGSYAAVIEDKYNIE</sequence>
<name>W1XRN0_9ZZZZ</name>
<feature type="non-terminal residue" evidence="1">
    <location>
        <position position="1"/>
    </location>
</feature>
<organism evidence="1">
    <name type="scientific">human gut metagenome</name>
    <dbReference type="NCBI Taxonomy" id="408170"/>
    <lineage>
        <taxon>unclassified sequences</taxon>
        <taxon>metagenomes</taxon>
        <taxon>organismal metagenomes</taxon>
    </lineage>
</organism>
<gene>
    <name evidence="1" type="ORF">Q604_UNBC12682G0001</name>
</gene>
<comment type="caution">
    <text evidence="1">The sequence shown here is derived from an EMBL/GenBank/DDBJ whole genome shotgun (WGS) entry which is preliminary data.</text>
</comment>
<dbReference type="EMBL" id="AZMM01012682">
    <property type="protein sequence ID" value="ETJ32872.1"/>
    <property type="molecule type" value="Genomic_DNA"/>
</dbReference>